<evidence type="ECO:0000313" key="3">
    <source>
        <dbReference type="Proteomes" id="UP000239047"/>
    </source>
</evidence>
<accession>A0A2S5GCK2</accession>
<name>A0A2S5GCK2_9BACL</name>
<feature type="coiled-coil region" evidence="1">
    <location>
        <begin position="44"/>
        <end position="71"/>
    </location>
</feature>
<dbReference type="AlphaFoldDB" id="A0A2S5GCK2"/>
<dbReference type="EMBL" id="PREZ01000003">
    <property type="protein sequence ID" value="PPA70726.1"/>
    <property type="molecule type" value="Genomic_DNA"/>
</dbReference>
<dbReference type="OrthoDB" id="2573403at2"/>
<sequence>MNTFPETMTKIEKLDFLISREGNLTSAVLQKMVKEIFTIDIFAGADHVEQKEALDKRLEQLEDTKDGEEVRKLINELLRINLDGVASLERARISLFSKGQWISKNDTDLFVIFTGENDVDVEINTSPYFVEKENSKTPPVTLVKPLSELGYVLNSEKNKLVYHEPNGKPVTDSFKGQTISSVVQVIQQEYSHY</sequence>
<evidence type="ECO:0000256" key="1">
    <source>
        <dbReference type="SAM" id="Coils"/>
    </source>
</evidence>
<keyword evidence="3" id="KW-1185">Reference proteome</keyword>
<gene>
    <name evidence="2" type="ORF">C4B60_07985</name>
</gene>
<dbReference type="Proteomes" id="UP000239047">
    <property type="component" value="Unassembled WGS sequence"/>
</dbReference>
<evidence type="ECO:0000313" key="2">
    <source>
        <dbReference type="EMBL" id="PPA70726.1"/>
    </source>
</evidence>
<keyword evidence="1" id="KW-0175">Coiled coil</keyword>
<reference evidence="2 3" key="1">
    <citation type="submission" date="2018-02" db="EMBL/GenBank/DDBJ databases">
        <title>Jeotgalibacillus proteolyticum sp. nov. a protease producing bacterium isolated from ocean sediments of Laizhou Bay.</title>
        <authorList>
            <person name="Li Y."/>
        </authorList>
    </citation>
    <scope>NUCLEOTIDE SEQUENCE [LARGE SCALE GENOMIC DNA]</scope>
    <source>
        <strain evidence="2 3">22-7</strain>
    </source>
</reference>
<proteinExistence type="predicted"/>
<protein>
    <submittedName>
        <fullName evidence="2">Uncharacterized protein</fullName>
    </submittedName>
</protein>
<organism evidence="2 3">
    <name type="scientific">Jeotgalibacillus proteolyticus</name>
    <dbReference type="NCBI Taxonomy" id="2082395"/>
    <lineage>
        <taxon>Bacteria</taxon>
        <taxon>Bacillati</taxon>
        <taxon>Bacillota</taxon>
        <taxon>Bacilli</taxon>
        <taxon>Bacillales</taxon>
        <taxon>Caryophanaceae</taxon>
        <taxon>Jeotgalibacillus</taxon>
    </lineage>
</organism>
<dbReference type="RefSeq" id="WP_104057476.1">
    <property type="nucleotide sequence ID" value="NZ_PREZ01000003.1"/>
</dbReference>
<comment type="caution">
    <text evidence="2">The sequence shown here is derived from an EMBL/GenBank/DDBJ whole genome shotgun (WGS) entry which is preliminary data.</text>
</comment>